<comment type="caution">
    <text evidence="2">The sequence shown here is derived from an EMBL/GenBank/DDBJ whole genome shotgun (WGS) entry which is preliminary data.</text>
</comment>
<evidence type="ECO:0000313" key="3">
    <source>
        <dbReference type="Proteomes" id="UP001589691"/>
    </source>
</evidence>
<dbReference type="EMBL" id="JBHLZY010000025">
    <property type="protein sequence ID" value="MFB9770111.1"/>
    <property type="molecule type" value="Genomic_DNA"/>
</dbReference>
<dbReference type="RefSeq" id="WP_137642110.1">
    <property type="nucleotide sequence ID" value="NZ_BJEA01000004.1"/>
</dbReference>
<evidence type="ECO:0008006" key="4">
    <source>
        <dbReference type="Google" id="ProtNLM"/>
    </source>
</evidence>
<keyword evidence="3" id="KW-1185">Reference proteome</keyword>
<reference evidence="2 3" key="1">
    <citation type="submission" date="2024-09" db="EMBL/GenBank/DDBJ databases">
        <authorList>
            <person name="Sun Q."/>
            <person name="Mori K."/>
        </authorList>
    </citation>
    <scope>NUCLEOTIDE SEQUENCE [LARGE SCALE GENOMIC DNA]</scope>
    <source>
        <strain evidence="2 3">TBRC 4576</strain>
    </source>
</reference>
<organism evidence="2 3">
    <name type="scientific">Lactiplantibacillus modestisalitolerans</name>
    <dbReference type="NCBI Taxonomy" id="1457219"/>
    <lineage>
        <taxon>Bacteria</taxon>
        <taxon>Bacillati</taxon>
        <taxon>Bacillota</taxon>
        <taxon>Bacilli</taxon>
        <taxon>Lactobacillales</taxon>
        <taxon>Lactobacillaceae</taxon>
        <taxon>Lactiplantibacillus</taxon>
    </lineage>
</organism>
<evidence type="ECO:0000313" key="2">
    <source>
        <dbReference type="EMBL" id="MFB9770111.1"/>
    </source>
</evidence>
<accession>A0ABV5WX77</accession>
<evidence type="ECO:0000256" key="1">
    <source>
        <dbReference type="SAM" id="MobiDB-lite"/>
    </source>
</evidence>
<sequence>MSLVIVSSKATQLPNPEEEWNYPDKDDFTYRDNPEKFAADCDEFQKMTDQYEAEQEDAEADTFQIGYGAFKSFRAQLALPLGFHYYVKDSSDPFSWWLQRDRDDSIEADAVGEFLLHSDCDGELGSRCIRTLFSEMNKLTPDQTKTINRYEEFYTFTRKSAENGLHWIFC</sequence>
<proteinExistence type="predicted"/>
<gene>
    <name evidence="2" type="ORF">ACFFLI_09585</name>
</gene>
<protein>
    <recommendedName>
        <fullName evidence="4">Prophage protein</fullName>
    </recommendedName>
</protein>
<dbReference type="Proteomes" id="UP001589691">
    <property type="component" value="Unassembled WGS sequence"/>
</dbReference>
<feature type="region of interest" description="Disordered" evidence="1">
    <location>
        <begin position="1"/>
        <end position="26"/>
    </location>
</feature>
<name>A0ABV5WX77_9LACO</name>